<sequence length="513" mass="57699">MKNVQDGVRKRQALLFSAAITLICLTLWVFFLHQNRLSQVSNGMSEMITRMIIVFNDNELIADATGVRFQQLRNANRCGEMSDFRRLDNGSWAINGDKTTLNPALGTLISRAASQDGRCMYAAAEFIRHKINELNPGEFNVHRYIIARDAEWLYWFAPEDSTLFSFIDSSMAKDPAAFFTPPVSFYDRVLQKNVRIKASSATDFYSDKITGGRAYSIVSYIYDLSGEDVSSHIVGYLLYDHSQKELRRELTNAFAGALPPGLMVSLYNLSTRESVCLTESCSWLRPQVTRQISSRYAFRYALPLYLLAIRDPAASVAIVLSPLLFLLIAFFLRKRLNLHDIKTYTDPLTGCFTRKIMEFIRNRQDEYSVVILMDCNKFKAINDTWGHGVGDRALQIIARQMMLNVRSEKDLVIRTGGDEFVILLNQTPLAEAKSIAGRVAERIVDSDFTAGGAKIPLSVSWGVSLFQGDLDETIQLADADMYRMKHELHEGDEARRAASAKKSPAGGDGAKTH</sequence>
<keyword evidence="4" id="KW-0342">GTP-binding</keyword>
<dbReference type="InterPro" id="IPR043128">
    <property type="entry name" value="Rev_trsase/Diguanyl_cyclase"/>
</dbReference>
<keyword evidence="4" id="KW-0547">Nucleotide-binding</keyword>
<dbReference type="EC" id="2.7.7.65" evidence="3"/>
<protein>
    <recommendedName>
        <fullName evidence="3">diguanylate cyclase</fullName>
        <ecNumber evidence="3">2.7.7.65</ecNumber>
    </recommendedName>
</protein>
<dbReference type="RefSeq" id="WP_072067839.1">
    <property type="nucleotide sequence ID" value="NZ_CACVCI010000001.1"/>
</dbReference>
<evidence type="ECO:0000256" key="3">
    <source>
        <dbReference type="ARBA" id="ARBA00012528"/>
    </source>
</evidence>
<organism evidence="6">
    <name type="scientific">Pluralibacter gergoviae</name>
    <name type="common">Enterobacter gergoviae</name>
    <dbReference type="NCBI Taxonomy" id="61647"/>
    <lineage>
        <taxon>Bacteria</taxon>
        <taxon>Pseudomonadati</taxon>
        <taxon>Pseudomonadota</taxon>
        <taxon>Gammaproteobacteria</taxon>
        <taxon>Enterobacterales</taxon>
        <taxon>Enterobacteriaceae</taxon>
        <taxon>Pluralibacter</taxon>
    </lineage>
</organism>
<dbReference type="EMBL" id="ABLOKC030000012">
    <property type="protein sequence ID" value="EML1471860.1"/>
    <property type="molecule type" value="Genomic_DNA"/>
</dbReference>
<dbReference type="PANTHER" id="PTHR45138">
    <property type="entry name" value="REGULATORY COMPONENTS OF SENSORY TRANSDUCTION SYSTEM"/>
    <property type="match status" value="1"/>
</dbReference>
<dbReference type="CDD" id="cd01949">
    <property type="entry name" value="GGDEF"/>
    <property type="match status" value="1"/>
</dbReference>
<evidence type="ECO:0000256" key="1">
    <source>
        <dbReference type="ARBA" id="ARBA00001946"/>
    </source>
</evidence>
<dbReference type="InterPro" id="IPR029787">
    <property type="entry name" value="Nucleotide_cyclase"/>
</dbReference>
<dbReference type="NCBIfam" id="TIGR00254">
    <property type="entry name" value="GGDEF"/>
    <property type="match status" value="1"/>
</dbReference>
<accession>A0AAI9DLC3</accession>
<evidence type="ECO:0000256" key="2">
    <source>
        <dbReference type="ARBA" id="ARBA00004665"/>
    </source>
</evidence>
<dbReference type="PROSITE" id="PS50887">
    <property type="entry name" value="GGDEF"/>
    <property type="match status" value="1"/>
</dbReference>
<comment type="caution">
    <text evidence="6">The sequence shown here is derived from an EMBL/GenBank/DDBJ whole genome shotgun (WGS) entry which is preliminary data.</text>
</comment>
<comment type="pathway">
    <text evidence="2">Purine metabolism; 3',5'-cyclic di-GMP biosynthesis.</text>
</comment>
<dbReference type="InterPro" id="IPR050469">
    <property type="entry name" value="Diguanylate_Cyclase"/>
</dbReference>
<dbReference type="SUPFAM" id="SSF55073">
    <property type="entry name" value="Nucleotide cyclase"/>
    <property type="match status" value="1"/>
</dbReference>
<gene>
    <name evidence="6" type="ORF">QEG54_002599</name>
</gene>
<evidence type="ECO:0000256" key="5">
    <source>
        <dbReference type="ARBA" id="ARBA00034247"/>
    </source>
</evidence>
<proteinExistence type="predicted"/>
<dbReference type="AlphaFoldDB" id="A0AAI9DLC3"/>
<reference evidence="6" key="1">
    <citation type="submission" date="2024-02" db="EMBL/GenBank/DDBJ databases">
        <authorList>
            <consortium name="Clinical and Environmental Microbiology Branch: Whole genome sequencing antimicrobial resistance pathogens in the healthcare setting"/>
        </authorList>
    </citation>
    <scope>NUCLEOTIDE SEQUENCE</scope>
    <source>
        <strain evidence="6">2021DK-00143</strain>
    </source>
</reference>
<comment type="cofactor">
    <cofactor evidence="1">
        <name>Mg(2+)</name>
        <dbReference type="ChEBI" id="CHEBI:18420"/>
    </cofactor>
</comment>
<dbReference type="Gene3D" id="3.30.70.270">
    <property type="match status" value="1"/>
</dbReference>
<dbReference type="GO" id="GO:0005886">
    <property type="term" value="C:plasma membrane"/>
    <property type="evidence" value="ECO:0007669"/>
    <property type="project" value="TreeGrafter"/>
</dbReference>
<dbReference type="GO" id="GO:0005525">
    <property type="term" value="F:GTP binding"/>
    <property type="evidence" value="ECO:0007669"/>
    <property type="project" value="UniProtKB-KW"/>
</dbReference>
<dbReference type="GO" id="GO:0052621">
    <property type="term" value="F:diguanylate cyclase activity"/>
    <property type="evidence" value="ECO:0007669"/>
    <property type="project" value="UniProtKB-EC"/>
</dbReference>
<dbReference type="PANTHER" id="PTHR45138:SF6">
    <property type="entry name" value="DIGUANYLATE CYCLASE DGCN"/>
    <property type="match status" value="1"/>
</dbReference>
<name>A0AAI9DLC3_PLUGE</name>
<dbReference type="GO" id="GO:1902201">
    <property type="term" value="P:negative regulation of bacterial-type flagellum-dependent cell motility"/>
    <property type="evidence" value="ECO:0007669"/>
    <property type="project" value="TreeGrafter"/>
</dbReference>
<comment type="catalytic activity">
    <reaction evidence="5">
        <text>2 GTP = 3',3'-c-di-GMP + 2 diphosphate</text>
        <dbReference type="Rhea" id="RHEA:24898"/>
        <dbReference type="ChEBI" id="CHEBI:33019"/>
        <dbReference type="ChEBI" id="CHEBI:37565"/>
        <dbReference type="ChEBI" id="CHEBI:58805"/>
        <dbReference type="EC" id="2.7.7.65"/>
    </reaction>
</comment>
<dbReference type="SMART" id="SM00267">
    <property type="entry name" value="GGDEF"/>
    <property type="match status" value="1"/>
</dbReference>
<evidence type="ECO:0000313" key="6">
    <source>
        <dbReference type="EMBL" id="EML1471860.1"/>
    </source>
</evidence>
<dbReference type="Pfam" id="PF00990">
    <property type="entry name" value="GGDEF"/>
    <property type="match status" value="1"/>
</dbReference>
<evidence type="ECO:0000256" key="4">
    <source>
        <dbReference type="ARBA" id="ARBA00023134"/>
    </source>
</evidence>
<dbReference type="InterPro" id="IPR000160">
    <property type="entry name" value="GGDEF_dom"/>
</dbReference>
<dbReference type="GO" id="GO:0043709">
    <property type="term" value="P:cell adhesion involved in single-species biofilm formation"/>
    <property type="evidence" value="ECO:0007669"/>
    <property type="project" value="TreeGrafter"/>
</dbReference>